<dbReference type="Proteomes" id="UP001480082">
    <property type="component" value="Unassembled WGS sequence"/>
</dbReference>
<evidence type="ECO:0000313" key="1">
    <source>
        <dbReference type="EMBL" id="MER9285205.1"/>
    </source>
</evidence>
<protein>
    <submittedName>
        <fullName evidence="1">Thermonuclease family protein</fullName>
    </submittedName>
</protein>
<name>A0ACC6SZJ3_9HYPH</name>
<dbReference type="EMBL" id="JAMYRI010000007">
    <property type="protein sequence ID" value="MER9285205.1"/>
    <property type="molecule type" value="Genomic_DNA"/>
</dbReference>
<keyword evidence="2" id="KW-1185">Reference proteome</keyword>
<sequence length="187" mass="20510">MDAPESAQQCDDAKGFRYQCGAKSAAALDVFLAASRPIRCEFVSWDRYGRYVGNCARADGVNVASWVVENGHALDWPKYSSGAYAGQQATAQAAKRGIWAGSFQAPWDWRAEHREGEQRSTSAPLFALGTGAGCNIKGNVSVNSSEHIYHMPGQEHYNETVITTGKGERWFCSEAEARAAGWRRAKR</sequence>
<evidence type="ECO:0000313" key="2">
    <source>
        <dbReference type="Proteomes" id="UP001480082"/>
    </source>
</evidence>
<comment type="caution">
    <text evidence="1">The sequence shown here is derived from an EMBL/GenBank/DDBJ whole genome shotgun (WGS) entry which is preliminary data.</text>
</comment>
<proteinExistence type="predicted"/>
<organism evidence="1 2">
    <name type="scientific">Mesorhizobium australicum</name>
    <dbReference type="NCBI Taxonomy" id="536018"/>
    <lineage>
        <taxon>Bacteria</taxon>
        <taxon>Pseudomonadati</taxon>
        <taxon>Pseudomonadota</taxon>
        <taxon>Alphaproteobacteria</taxon>
        <taxon>Hyphomicrobiales</taxon>
        <taxon>Phyllobacteriaceae</taxon>
        <taxon>Mesorhizobium</taxon>
    </lineage>
</organism>
<accession>A0ACC6SZJ3</accession>
<reference evidence="1 2" key="1">
    <citation type="journal article" date="2024" name="Proc. Natl. Acad. Sci. U.S.A.">
        <title>The evolutionary genomics of adaptation to stress in wild rhizobium bacteria.</title>
        <authorList>
            <person name="Kehlet-Delgado H."/>
            <person name="Montoya A.P."/>
            <person name="Jensen K.T."/>
            <person name="Wendlandt C.E."/>
            <person name="Dexheimer C."/>
            <person name="Roberts M."/>
            <person name="Torres Martinez L."/>
            <person name="Friesen M.L."/>
            <person name="Griffitts J.S."/>
            <person name="Porter S.S."/>
        </authorList>
    </citation>
    <scope>NUCLEOTIDE SEQUENCE [LARGE SCALE GENOMIC DNA]</scope>
    <source>
        <strain evidence="1 2">M0468</strain>
    </source>
</reference>
<gene>
    <name evidence="1" type="ORF">NKI81_14730</name>
</gene>